<dbReference type="Proteomes" id="UP000011131">
    <property type="component" value="Chromosome"/>
</dbReference>
<evidence type="ECO:0000313" key="2">
    <source>
        <dbReference type="EMBL" id="AGC45651.1"/>
    </source>
</evidence>
<feature type="region of interest" description="Disordered" evidence="1">
    <location>
        <begin position="33"/>
        <end position="104"/>
    </location>
</feature>
<protein>
    <submittedName>
        <fullName evidence="2">Uncharacterized protein</fullName>
    </submittedName>
</protein>
<dbReference type="EMBL" id="CP004025">
    <property type="protein sequence ID" value="AGC45651.1"/>
    <property type="molecule type" value="Genomic_DNA"/>
</dbReference>
<dbReference type="HOGENOM" id="CLU_2247122_0_0_7"/>
<organism evidence="2 3">
    <name type="scientific">Myxococcus stipitatus (strain DSM 14675 / JCM 12634 / Mx s8)</name>
    <dbReference type="NCBI Taxonomy" id="1278073"/>
    <lineage>
        <taxon>Bacteria</taxon>
        <taxon>Pseudomonadati</taxon>
        <taxon>Myxococcota</taxon>
        <taxon>Myxococcia</taxon>
        <taxon>Myxococcales</taxon>
        <taxon>Cystobacterineae</taxon>
        <taxon>Myxococcaceae</taxon>
        <taxon>Myxococcus</taxon>
    </lineage>
</organism>
<sequence length="104" mass="11047">MQGLRLRGEEEPYRVQALPSLWHEALASDATSPAAIPRPVAHDRHHADQGGRPASHRAVHPPPLGPGHHLGELRPLRSGGHAQGSVRACGSGLRRGRSARAACC</sequence>
<keyword evidence="3" id="KW-1185">Reference proteome</keyword>
<name>L7U9N5_MYXSD</name>
<gene>
    <name evidence="2" type="ordered locus">MYSTI_04353</name>
</gene>
<proteinExistence type="predicted"/>
<accession>L7U9N5</accession>
<evidence type="ECO:0000256" key="1">
    <source>
        <dbReference type="SAM" id="MobiDB-lite"/>
    </source>
</evidence>
<dbReference type="KEGG" id="msd:MYSTI_04353"/>
<feature type="compositionally biased region" description="Basic and acidic residues" evidence="1">
    <location>
        <begin position="40"/>
        <end position="49"/>
    </location>
</feature>
<dbReference type="AlphaFoldDB" id="L7U9N5"/>
<evidence type="ECO:0000313" key="3">
    <source>
        <dbReference type="Proteomes" id="UP000011131"/>
    </source>
</evidence>
<reference evidence="2 3" key="1">
    <citation type="journal article" date="2013" name="Genome Announc.">
        <title>Complete genome sequence of Myxococcus stipitatus strain DSM 14675, a fruiting myxobacterium.</title>
        <authorList>
            <person name="Huntley S."/>
            <person name="Kneip S."/>
            <person name="Treuner-Lange A."/>
            <person name="Sogaard-Andersen L."/>
        </authorList>
    </citation>
    <scope>NUCLEOTIDE SEQUENCE [LARGE SCALE GENOMIC DNA]</scope>
    <source>
        <strain evidence="3">DSM 14675 / JCM 12634 / Mx s8</strain>
    </source>
</reference>